<evidence type="ECO:0000313" key="2">
    <source>
        <dbReference type="EnsemblPlants" id="PAC:32972560.CDS.1"/>
    </source>
</evidence>
<reference evidence="1 3" key="2">
    <citation type="journal article" date="2018" name="Plant J.">
        <title>The Physcomitrella patens chromosome-scale assembly reveals moss genome structure and evolution.</title>
        <authorList>
            <person name="Lang D."/>
            <person name="Ullrich K.K."/>
            <person name="Murat F."/>
            <person name="Fuchs J."/>
            <person name="Jenkins J."/>
            <person name="Haas F.B."/>
            <person name="Piednoel M."/>
            <person name="Gundlach H."/>
            <person name="Van Bel M."/>
            <person name="Meyberg R."/>
            <person name="Vives C."/>
            <person name="Morata J."/>
            <person name="Symeonidi A."/>
            <person name="Hiss M."/>
            <person name="Muchero W."/>
            <person name="Kamisugi Y."/>
            <person name="Saleh O."/>
            <person name="Blanc G."/>
            <person name="Decker E.L."/>
            <person name="van Gessel N."/>
            <person name="Grimwood J."/>
            <person name="Hayes R.D."/>
            <person name="Graham S.W."/>
            <person name="Gunter L.E."/>
            <person name="McDaniel S.F."/>
            <person name="Hoernstein S.N.W."/>
            <person name="Larsson A."/>
            <person name="Li F.W."/>
            <person name="Perroud P.F."/>
            <person name="Phillips J."/>
            <person name="Ranjan P."/>
            <person name="Rokshar D.S."/>
            <person name="Rothfels C.J."/>
            <person name="Schneider L."/>
            <person name="Shu S."/>
            <person name="Stevenson D.W."/>
            <person name="Thummler F."/>
            <person name="Tillich M."/>
            <person name="Villarreal Aguilar J.C."/>
            <person name="Widiez T."/>
            <person name="Wong G.K."/>
            <person name="Wymore A."/>
            <person name="Zhang Y."/>
            <person name="Zimmer A.D."/>
            <person name="Quatrano R.S."/>
            <person name="Mayer K.F.X."/>
            <person name="Goodstein D."/>
            <person name="Casacuberta J.M."/>
            <person name="Vandepoele K."/>
            <person name="Reski R."/>
            <person name="Cuming A.C."/>
            <person name="Tuskan G.A."/>
            <person name="Maumus F."/>
            <person name="Salse J."/>
            <person name="Schmutz J."/>
            <person name="Rensing S.A."/>
        </authorList>
    </citation>
    <scope>NUCLEOTIDE SEQUENCE [LARGE SCALE GENOMIC DNA]</scope>
    <source>
        <strain evidence="2 3">cv. Gransden 2004</strain>
    </source>
</reference>
<dbReference type="Gramene" id="Pp3c12_12250V3.1">
    <property type="protein sequence ID" value="PAC:32972560.CDS.1"/>
    <property type="gene ID" value="Pp3c12_12250"/>
</dbReference>
<sequence length="50" mass="5822">MGLSPRIVFILSLCGSNTSRELFLRIVREAMLLDWQKNNIRLFIRSVLNS</sequence>
<dbReference type="Gramene" id="Pp3c12_12250V3.2">
    <property type="protein sequence ID" value="PAC:32972561.CDS.1"/>
    <property type="gene ID" value="Pp3c12_12250"/>
</dbReference>
<dbReference type="EnsemblPlants" id="Pp3c12_12250V3.1">
    <property type="protein sequence ID" value="PAC:32972560.CDS.1"/>
    <property type="gene ID" value="Pp3c12_12250"/>
</dbReference>
<reference evidence="1 3" key="1">
    <citation type="journal article" date="2008" name="Science">
        <title>The Physcomitrella genome reveals evolutionary insights into the conquest of land by plants.</title>
        <authorList>
            <person name="Rensing S."/>
            <person name="Lang D."/>
            <person name="Zimmer A."/>
            <person name="Terry A."/>
            <person name="Salamov A."/>
            <person name="Shapiro H."/>
            <person name="Nishiyama T."/>
            <person name="Perroud P.-F."/>
            <person name="Lindquist E."/>
            <person name="Kamisugi Y."/>
            <person name="Tanahashi T."/>
            <person name="Sakakibara K."/>
            <person name="Fujita T."/>
            <person name="Oishi K."/>
            <person name="Shin-I T."/>
            <person name="Kuroki Y."/>
            <person name="Toyoda A."/>
            <person name="Suzuki Y."/>
            <person name="Hashimoto A."/>
            <person name="Yamaguchi K."/>
            <person name="Sugano A."/>
            <person name="Kohara Y."/>
            <person name="Fujiyama A."/>
            <person name="Anterola A."/>
            <person name="Aoki S."/>
            <person name="Ashton N."/>
            <person name="Barbazuk W.B."/>
            <person name="Barker E."/>
            <person name="Bennetzen J."/>
            <person name="Bezanilla M."/>
            <person name="Blankenship R."/>
            <person name="Cho S.H."/>
            <person name="Dutcher S."/>
            <person name="Estelle M."/>
            <person name="Fawcett J.A."/>
            <person name="Gundlach H."/>
            <person name="Hanada K."/>
            <person name="Heyl A."/>
            <person name="Hicks K.A."/>
            <person name="Hugh J."/>
            <person name="Lohr M."/>
            <person name="Mayer K."/>
            <person name="Melkozernov A."/>
            <person name="Murata T."/>
            <person name="Nelson D."/>
            <person name="Pils B."/>
            <person name="Prigge M."/>
            <person name="Reiss B."/>
            <person name="Renner T."/>
            <person name="Rombauts S."/>
            <person name="Rushton P."/>
            <person name="Sanderfoot A."/>
            <person name="Schween G."/>
            <person name="Shiu S.-H."/>
            <person name="Stueber K."/>
            <person name="Theodoulou F.L."/>
            <person name="Tu H."/>
            <person name="Van de Peer Y."/>
            <person name="Verrier P.J."/>
            <person name="Waters E."/>
            <person name="Wood A."/>
            <person name="Yang L."/>
            <person name="Cove D."/>
            <person name="Cuming A."/>
            <person name="Hasebe M."/>
            <person name="Lucas S."/>
            <person name="Mishler D.B."/>
            <person name="Reski R."/>
            <person name="Grigoriev I."/>
            <person name="Quatrano R.S."/>
            <person name="Boore J.L."/>
        </authorList>
    </citation>
    <scope>NUCLEOTIDE SEQUENCE [LARGE SCALE GENOMIC DNA]</scope>
    <source>
        <strain evidence="2 3">cv. Gransden 2004</strain>
    </source>
</reference>
<evidence type="ECO:0000313" key="1">
    <source>
        <dbReference type="EMBL" id="PNR43791.1"/>
    </source>
</evidence>
<accession>A0A2K1JQH9</accession>
<dbReference type="EnsemblPlants" id="Pp3c12_12250V3.2">
    <property type="protein sequence ID" value="PAC:32972561.CDS.1"/>
    <property type="gene ID" value="Pp3c12_12250"/>
</dbReference>
<dbReference type="Proteomes" id="UP000006727">
    <property type="component" value="Chromosome 12"/>
</dbReference>
<protein>
    <submittedName>
        <fullName evidence="1 2">Uncharacterized protein</fullName>
    </submittedName>
</protein>
<dbReference type="InParanoid" id="A0A2K1JQH9"/>
<organism evidence="1">
    <name type="scientific">Physcomitrium patens</name>
    <name type="common">Spreading-leaved earth moss</name>
    <name type="synonym">Physcomitrella patens</name>
    <dbReference type="NCBI Taxonomy" id="3218"/>
    <lineage>
        <taxon>Eukaryota</taxon>
        <taxon>Viridiplantae</taxon>
        <taxon>Streptophyta</taxon>
        <taxon>Embryophyta</taxon>
        <taxon>Bryophyta</taxon>
        <taxon>Bryophytina</taxon>
        <taxon>Bryopsida</taxon>
        <taxon>Funariidae</taxon>
        <taxon>Funariales</taxon>
        <taxon>Funariaceae</taxon>
        <taxon>Physcomitrium</taxon>
    </lineage>
</organism>
<evidence type="ECO:0000313" key="3">
    <source>
        <dbReference type="Proteomes" id="UP000006727"/>
    </source>
</evidence>
<dbReference type="AlphaFoldDB" id="A0A2K1JQH9"/>
<proteinExistence type="predicted"/>
<name>A0A2K1JQH9_PHYPA</name>
<reference evidence="2" key="3">
    <citation type="submission" date="2020-12" db="UniProtKB">
        <authorList>
            <consortium name="EnsemblPlants"/>
        </authorList>
    </citation>
    <scope>IDENTIFICATION</scope>
</reference>
<gene>
    <name evidence="1" type="ORF">PHYPA_016174</name>
</gene>
<dbReference type="EMBL" id="ABEU02000012">
    <property type="protein sequence ID" value="PNR43791.1"/>
    <property type="molecule type" value="Genomic_DNA"/>
</dbReference>
<keyword evidence="3" id="KW-1185">Reference proteome</keyword>